<dbReference type="Proteomes" id="UP000222056">
    <property type="component" value="Unassembled WGS sequence"/>
</dbReference>
<name>A0A1H6FHS0_THEAL</name>
<dbReference type="EMBL" id="FNWJ01000001">
    <property type="protein sequence ID" value="SEH10379.1"/>
    <property type="molecule type" value="Genomic_DNA"/>
</dbReference>
<accession>A0A1H6FHS0</accession>
<protein>
    <submittedName>
        <fullName evidence="2">Uncharacterized protein</fullName>
    </submittedName>
</protein>
<evidence type="ECO:0000313" key="2">
    <source>
        <dbReference type="EMBL" id="SEH10379.1"/>
    </source>
</evidence>
<evidence type="ECO:0000313" key="3">
    <source>
        <dbReference type="Proteomes" id="UP000222056"/>
    </source>
</evidence>
<gene>
    <name evidence="2" type="ORF">SAMN02745716_0228</name>
</gene>
<proteinExistence type="predicted"/>
<feature type="region of interest" description="Disordered" evidence="1">
    <location>
        <begin position="426"/>
        <end position="471"/>
    </location>
</feature>
<dbReference type="AlphaFoldDB" id="A0A1H6FHS0"/>
<evidence type="ECO:0000256" key="1">
    <source>
        <dbReference type="SAM" id="MobiDB-lite"/>
    </source>
</evidence>
<dbReference type="RefSeq" id="WP_093115452.1">
    <property type="nucleotide sequence ID" value="NZ_FNWJ01000001.1"/>
</dbReference>
<sequence>MRNVRLYEALRRFARDAAAQLSAELEAGAELEFDVEATIGGRGPTLYRYRPLTDRFIARAWPALRALPSAASAAESLREGAALYLEARGVADDDAEPALRALLERLYEDQTNFAFPEERFERVYAELEQSLYGDARPCLFVTCLRGVECLSGPVRLGARERLELRPPELVELELPVELAGVVRADGGTTMVCLELLAEGAVAPLEHQFRERLRELRLALRLLAEGRVDPFAIGFRRVAESRWVCFELERPGPGRGEPLRIDDERAAELGELLAVVRGRAREPRLELALERFDRGCAAADPQVALLDLLCALRALLAEHTDTDRASLGLRVAALCADVPDRPRVRRDVERALSLERSLLAGPITAQGSDADAVAPVVRELERHVRALLRDVLCGYLELDLARVADDMLLRATGEVEIAARDLRVSKPRADADEARAGSAVSGDETDPLGFAAVPPTSGSQPFDDPDDYSAPV</sequence>
<feature type="compositionally biased region" description="Acidic residues" evidence="1">
    <location>
        <begin position="462"/>
        <end position="471"/>
    </location>
</feature>
<reference evidence="3" key="1">
    <citation type="submission" date="2016-10" db="EMBL/GenBank/DDBJ databases">
        <authorList>
            <person name="Varghese N."/>
            <person name="Submissions S."/>
        </authorList>
    </citation>
    <scope>NUCLEOTIDE SEQUENCE [LARGE SCALE GENOMIC DNA]</scope>
    <source>
        <strain evidence="3">ATCC 35263</strain>
    </source>
</reference>
<dbReference type="STRING" id="29539.SAMN02745716_0228"/>
<keyword evidence="3" id="KW-1185">Reference proteome</keyword>
<dbReference type="OrthoDB" id="5241462at2"/>
<organism evidence="2 3">
    <name type="scientific">Thermoleophilum album</name>
    <dbReference type="NCBI Taxonomy" id="29539"/>
    <lineage>
        <taxon>Bacteria</taxon>
        <taxon>Bacillati</taxon>
        <taxon>Actinomycetota</taxon>
        <taxon>Thermoleophilia</taxon>
        <taxon>Thermoleophilales</taxon>
        <taxon>Thermoleophilaceae</taxon>
        <taxon>Thermoleophilum</taxon>
    </lineage>
</organism>